<dbReference type="RefSeq" id="WP_301571392.1">
    <property type="nucleotide sequence ID" value="NZ_JAPWIE010000003.1"/>
</dbReference>
<evidence type="ECO:0000313" key="3">
    <source>
        <dbReference type="Proteomes" id="UP001067235"/>
    </source>
</evidence>
<organism evidence="2 3">
    <name type="scientific">Gordonia rubripertincta</name>
    <name type="common">Rhodococcus corallinus</name>
    <dbReference type="NCBI Taxonomy" id="36822"/>
    <lineage>
        <taxon>Bacteria</taxon>
        <taxon>Bacillati</taxon>
        <taxon>Actinomycetota</taxon>
        <taxon>Actinomycetes</taxon>
        <taxon>Mycobacteriales</taxon>
        <taxon>Gordoniaceae</taxon>
        <taxon>Gordonia</taxon>
    </lineage>
</organism>
<keyword evidence="3" id="KW-1185">Reference proteome</keyword>
<name>A0ABT4MUY3_GORRU</name>
<protein>
    <submittedName>
        <fullName evidence="2">VOC family protein</fullName>
    </submittedName>
</protein>
<dbReference type="Proteomes" id="UP001067235">
    <property type="component" value="Unassembled WGS sequence"/>
</dbReference>
<feature type="domain" description="VOC" evidence="1">
    <location>
        <begin position="110"/>
        <end position="228"/>
    </location>
</feature>
<sequence length="228" mass="24301">MTDQAKTVLGSSVLVVGCDDVEQSGIAYRQLLGGDLRVRNGSVELTGTAGSHRAFFAVDDHLATTTLLRRRGMDVDELTPTRTASSGVPSVGVVAASEFSPRSDVGDIESIDHLVFNAADRDAAVALFAGTLGLDFRLEQAIHDGIHQLFFRSTQVVVEVVIGAPGQDQVATASLWGIAWRSSDIGETHRRLSEDGMSLSEIRVGRKPGTSVFTIREPLFGLPTLVLG</sequence>
<evidence type="ECO:0000259" key="1">
    <source>
        <dbReference type="PROSITE" id="PS51819"/>
    </source>
</evidence>
<proteinExistence type="predicted"/>
<dbReference type="PROSITE" id="PS51257">
    <property type="entry name" value="PROKAR_LIPOPROTEIN"/>
    <property type="match status" value="1"/>
</dbReference>
<accession>A0ABT4MUY3</accession>
<reference evidence="2" key="1">
    <citation type="submission" date="2022-12" db="EMBL/GenBank/DDBJ databases">
        <authorList>
            <person name="Krivoruchko A.V."/>
            <person name="Elkin A."/>
        </authorList>
    </citation>
    <scope>NUCLEOTIDE SEQUENCE</scope>
    <source>
        <strain evidence="2">IEGM 1388</strain>
    </source>
</reference>
<dbReference type="Gene3D" id="3.10.180.10">
    <property type="entry name" value="2,3-Dihydroxybiphenyl 1,2-Dioxygenase, domain 1"/>
    <property type="match status" value="1"/>
</dbReference>
<dbReference type="SUPFAM" id="SSF54593">
    <property type="entry name" value="Glyoxalase/Bleomycin resistance protein/Dihydroxybiphenyl dioxygenase"/>
    <property type="match status" value="1"/>
</dbReference>
<comment type="caution">
    <text evidence="2">The sequence shown here is derived from an EMBL/GenBank/DDBJ whole genome shotgun (WGS) entry which is preliminary data.</text>
</comment>
<dbReference type="PROSITE" id="PS51819">
    <property type="entry name" value="VOC"/>
    <property type="match status" value="1"/>
</dbReference>
<gene>
    <name evidence="2" type="ORF">O4213_12550</name>
</gene>
<dbReference type="InterPro" id="IPR037523">
    <property type="entry name" value="VOC_core"/>
</dbReference>
<dbReference type="Pfam" id="PF13669">
    <property type="entry name" value="Glyoxalase_4"/>
    <property type="match status" value="1"/>
</dbReference>
<dbReference type="InterPro" id="IPR029068">
    <property type="entry name" value="Glyas_Bleomycin-R_OHBP_Dase"/>
</dbReference>
<evidence type="ECO:0000313" key="2">
    <source>
        <dbReference type="EMBL" id="MCZ4550815.1"/>
    </source>
</evidence>
<dbReference type="EMBL" id="JAPWIE010000003">
    <property type="protein sequence ID" value="MCZ4550815.1"/>
    <property type="molecule type" value="Genomic_DNA"/>
</dbReference>